<accession>A0A4U5TPZ8</accession>
<dbReference type="RefSeq" id="WP_138932376.1">
    <property type="nucleotide sequence ID" value="NZ_SWMU01000003.1"/>
</dbReference>
<dbReference type="OrthoDB" id="9763076at2"/>
<dbReference type="SUPFAM" id="SSF53300">
    <property type="entry name" value="vWA-like"/>
    <property type="match status" value="1"/>
</dbReference>
<sequence length="672" mass="78514">MDEFDVLWIILIVILSLGLTWFQYQNQFKGQFKRAFIFAFPRFLAYLCLGILLLNPQIKQTTYFTEKPNLVIGLDNSMSIAQLIDTASYKSNLLKWINDKEIADGFNIQRYQFGENYATFERLNFIDKQSNISGFIRQMSNIYRSNNSHIVLFTDGQQTLGQDYLYTTKSSQQNLIPVVVGDTTNYTDLKIDRINANRYAFLNNQFPIEVFLSSNTEKEVNTEFVLKRQNKVIARKSVSFSEDIKAQNFKIYLKANQFGVNTITAELKPVNEKNTQNNIQQFAVEVIDERTKILLLYNTLHPDLGLLKKSIESNQQHQVKLQNISDLNEDLATFNLVIFYQPEANFQEIFKTVQSQNLSYIVIGGTQTDYSVLNRSQPYFKKTLSRATEDYYPKLNPSYSSYQVEDIGFANFPPLKNTFGDIEMTSESDILLIQNINGISTQQPLLMTVSENNQKSAFLFGENIWRWRMYSFIDQGDFKAFDRFIDQLVQFVSSQTTKSRLVTDVESFYNQGENSNISVQYFDKNYNFDPDQKINLQVTNTTSQEKYSYTFVLKNQNYKTKINDLPAGEYNYKINVEKQNISESGQFTVIDFVLEQQFYRANVEKLQQLSDTLFYANQLDKLKTYLTTQQKFKPLQKSLEKKESLIEWWMLFILIIVFLGIEWFSRKYHGLI</sequence>
<keyword evidence="3" id="KW-1185">Reference proteome</keyword>
<protein>
    <submittedName>
        <fullName evidence="2">VWA domain-containing protein</fullName>
    </submittedName>
</protein>
<dbReference type="AlphaFoldDB" id="A0A4U5TPZ8"/>
<organism evidence="2 3">
    <name type="scientific">Mesohalobacter halotolerans</name>
    <dbReference type="NCBI Taxonomy" id="1883405"/>
    <lineage>
        <taxon>Bacteria</taxon>
        <taxon>Pseudomonadati</taxon>
        <taxon>Bacteroidota</taxon>
        <taxon>Flavobacteriia</taxon>
        <taxon>Flavobacteriales</taxon>
        <taxon>Flavobacteriaceae</taxon>
        <taxon>Mesohalobacter</taxon>
    </lineage>
</organism>
<keyword evidence="1" id="KW-0472">Membrane</keyword>
<dbReference type="PANTHER" id="PTHR37947:SF1">
    <property type="entry name" value="BLL2462 PROTEIN"/>
    <property type="match status" value="1"/>
</dbReference>
<dbReference type="PANTHER" id="PTHR37947">
    <property type="entry name" value="BLL2462 PROTEIN"/>
    <property type="match status" value="1"/>
</dbReference>
<reference evidence="2 3" key="1">
    <citation type="submission" date="2019-04" db="EMBL/GenBank/DDBJ databases">
        <title>Psychroflexus halotolerans sp. nov., isolated from a marine solar saltern.</title>
        <authorList>
            <person name="Feng X."/>
        </authorList>
    </citation>
    <scope>NUCLEOTIDE SEQUENCE [LARGE SCALE GENOMIC DNA]</scope>
    <source>
        <strain evidence="2 3">WDS2C27</strain>
    </source>
</reference>
<feature type="transmembrane region" description="Helical" evidence="1">
    <location>
        <begin position="6"/>
        <end position="24"/>
    </location>
</feature>
<gene>
    <name evidence="2" type="ORF">FCN74_09665</name>
</gene>
<name>A0A4U5TPZ8_9FLAO</name>
<evidence type="ECO:0000313" key="2">
    <source>
        <dbReference type="EMBL" id="TKS56260.1"/>
    </source>
</evidence>
<proteinExistence type="predicted"/>
<dbReference type="InterPro" id="IPR036465">
    <property type="entry name" value="vWFA_dom_sf"/>
</dbReference>
<keyword evidence="1" id="KW-0812">Transmembrane</keyword>
<evidence type="ECO:0000256" key="1">
    <source>
        <dbReference type="SAM" id="Phobius"/>
    </source>
</evidence>
<dbReference type="EMBL" id="SWMU01000003">
    <property type="protein sequence ID" value="TKS56260.1"/>
    <property type="molecule type" value="Genomic_DNA"/>
</dbReference>
<dbReference type="Proteomes" id="UP000306552">
    <property type="component" value="Unassembled WGS sequence"/>
</dbReference>
<feature type="transmembrane region" description="Helical" evidence="1">
    <location>
        <begin position="36"/>
        <end position="54"/>
    </location>
</feature>
<keyword evidence="1" id="KW-1133">Transmembrane helix</keyword>
<feature type="transmembrane region" description="Helical" evidence="1">
    <location>
        <begin position="646"/>
        <end position="664"/>
    </location>
</feature>
<comment type="caution">
    <text evidence="2">The sequence shown here is derived from an EMBL/GenBank/DDBJ whole genome shotgun (WGS) entry which is preliminary data.</text>
</comment>
<evidence type="ECO:0000313" key="3">
    <source>
        <dbReference type="Proteomes" id="UP000306552"/>
    </source>
</evidence>